<dbReference type="SUPFAM" id="SSF53098">
    <property type="entry name" value="Ribonuclease H-like"/>
    <property type="match status" value="1"/>
</dbReference>
<dbReference type="GO" id="GO:0015030">
    <property type="term" value="C:Cajal body"/>
    <property type="evidence" value="ECO:0007669"/>
    <property type="project" value="TreeGrafter"/>
</dbReference>
<keyword evidence="3" id="KW-1185">Reference proteome</keyword>
<gene>
    <name evidence="2" type="ORF">M0811_03079</name>
</gene>
<organism evidence="2 3">
    <name type="scientific">Anaeramoeba ignava</name>
    <name type="common">Anaerobic marine amoeba</name>
    <dbReference type="NCBI Taxonomy" id="1746090"/>
    <lineage>
        <taxon>Eukaryota</taxon>
        <taxon>Metamonada</taxon>
        <taxon>Anaeramoebidae</taxon>
        <taxon>Anaeramoeba</taxon>
    </lineage>
</organism>
<dbReference type="GO" id="GO:0000175">
    <property type="term" value="F:3'-5'-RNA exonuclease activity"/>
    <property type="evidence" value="ECO:0007669"/>
    <property type="project" value="TreeGrafter"/>
</dbReference>
<comment type="similarity">
    <text evidence="1">Belongs to the CAF1 family.</text>
</comment>
<dbReference type="PANTHER" id="PTHR15092:SF37">
    <property type="entry name" value="TARGET OF EGR1 PROTEIN 1"/>
    <property type="match status" value="1"/>
</dbReference>
<name>A0A9Q0L7C4_ANAIG</name>
<dbReference type="InterPro" id="IPR036397">
    <property type="entry name" value="RNaseH_sf"/>
</dbReference>
<reference evidence="2" key="1">
    <citation type="submission" date="2022-10" db="EMBL/GenBank/DDBJ databases">
        <title>Novel sulphate-reducing endosymbionts in the free-living metamonad Anaeramoeba.</title>
        <authorList>
            <person name="Jerlstrom-Hultqvist J."/>
            <person name="Cepicka I."/>
            <person name="Gallot-Lavallee L."/>
            <person name="Salas-Leiva D."/>
            <person name="Curtis B.A."/>
            <person name="Zahonova K."/>
            <person name="Pipaliya S."/>
            <person name="Dacks J."/>
            <person name="Roger A.J."/>
        </authorList>
    </citation>
    <scope>NUCLEOTIDE SEQUENCE</scope>
    <source>
        <strain evidence="2">BMAN</strain>
    </source>
</reference>
<protein>
    <submittedName>
        <fullName evidence="2">Poly a -specific ribonuclease/target of egr1 member 1</fullName>
    </submittedName>
</protein>
<evidence type="ECO:0000313" key="3">
    <source>
        <dbReference type="Proteomes" id="UP001149090"/>
    </source>
</evidence>
<dbReference type="AlphaFoldDB" id="A0A9Q0L7C4"/>
<dbReference type="OrthoDB" id="414075at2759"/>
<dbReference type="Gene3D" id="3.30.420.10">
    <property type="entry name" value="Ribonuclease H-like superfamily/Ribonuclease H"/>
    <property type="match status" value="1"/>
</dbReference>
<dbReference type="EMBL" id="JAPDFW010000136">
    <property type="protein sequence ID" value="KAJ5066735.1"/>
    <property type="molecule type" value="Genomic_DNA"/>
</dbReference>
<dbReference type="InterPro" id="IPR012337">
    <property type="entry name" value="RNaseH-like_sf"/>
</dbReference>
<accession>A0A9Q0L7C4</accession>
<evidence type="ECO:0000256" key="1">
    <source>
        <dbReference type="ARBA" id="ARBA00008372"/>
    </source>
</evidence>
<dbReference type="GO" id="GO:0034472">
    <property type="term" value="P:snRNA 3'-end processing"/>
    <property type="evidence" value="ECO:0007669"/>
    <property type="project" value="TreeGrafter"/>
</dbReference>
<dbReference type="Proteomes" id="UP001149090">
    <property type="component" value="Unassembled WGS sequence"/>
</dbReference>
<comment type="caution">
    <text evidence="2">The sequence shown here is derived from an EMBL/GenBank/DDBJ whole genome shotgun (WGS) entry which is preliminary data.</text>
</comment>
<evidence type="ECO:0000313" key="2">
    <source>
        <dbReference type="EMBL" id="KAJ5066735.1"/>
    </source>
</evidence>
<dbReference type="InterPro" id="IPR051181">
    <property type="entry name" value="CAF1_poly(A)_ribonucleases"/>
</dbReference>
<dbReference type="PANTHER" id="PTHR15092">
    <property type="entry name" value="POLY A -SPECIFIC RIBONUCLEASE/TARGET OF EGR1, MEMBER 1"/>
    <property type="match status" value="1"/>
</dbReference>
<proteinExistence type="inferred from homology"/>
<sequence length="307" mass="36370">MKTTFSQVNKKNINKKAIEIRDCLKNEELEFISFDTEFSGGLKPINLQNKPEEIHAEYISIAKSFALLQVGISFFFFHKENKEDTKETRKLYCKTYNFWIIPKKYFKSDTQSLLFLLSHNFSFDKHLEKSIQFLPENRIKEKKEEKEKENSEILPEELLLILMKEIFITKKEKKGFVPIVGHNALYDLYFVYQQLLNDIPDFSSFMKLLDETMPLFFDTKYLSSSFLSIPAFLHLPDVYRGAININKEKNLFEIVEMETNTSYHDAGYDSYVTGFSFAIFRELISKENLKKSTKHFFFGDFFFQDKK</sequence>
<dbReference type="Pfam" id="PF04857">
    <property type="entry name" value="CAF1"/>
    <property type="match status" value="2"/>
</dbReference>
<dbReference type="GO" id="GO:0017069">
    <property type="term" value="F:snRNA binding"/>
    <property type="evidence" value="ECO:0007669"/>
    <property type="project" value="TreeGrafter"/>
</dbReference>
<dbReference type="InterPro" id="IPR006941">
    <property type="entry name" value="RNase_CAF1"/>
</dbReference>